<dbReference type="InterPro" id="IPR017853">
    <property type="entry name" value="GH"/>
</dbReference>
<dbReference type="OrthoDB" id="408532at2759"/>
<dbReference type="InterPro" id="IPR006102">
    <property type="entry name" value="Ig-like_GH2"/>
</dbReference>
<dbReference type="SUPFAM" id="SSF49785">
    <property type="entry name" value="Galactose-binding domain-like"/>
    <property type="match status" value="1"/>
</dbReference>
<dbReference type="InterPro" id="IPR013783">
    <property type="entry name" value="Ig-like_fold"/>
</dbReference>
<dbReference type="HOGENOM" id="CLU_994040_0_0_1"/>
<comment type="caution">
    <text evidence="6">The sequence shown here is derived from an EMBL/GenBank/DDBJ whole genome shotgun (WGS) entry which is preliminary data.</text>
</comment>
<dbReference type="InterPro" id="IPR051913">
    <property type="entry name" value="GH2_Domain-Containing"/>
</dbReference>
<dbReference type="SUPFAM" id="SSF51445">
    <property type="entry name" value="(Trans)glycosidases"/>
    <property type="match status" value="1"/>
</dbReference>
<accession>S8BFQ2</accession>
<feature type="domain" description="Glycoside hydrolase family 2 immunoglobulin-like beta-sandwich" evidence="4">
    <location>
        <begin position="93"/>
        <end position="195"/>
    </location>
</feature>
<dbReference type="Gene3D" id="2.60.120.260">
    <property type="entry name" value="Galactose-binding domain-like"/>
    <property type="match status" value="1"/>
</dbReference>
<organism evidence="6 7">
    <name type="scientific">Dactylellina haptotyla (strain CBS 200.50)</name>
    <name type="common">Nematode-trapping fungus</name>
    <name type="synonym">Monacrosporium haptotylum</name>
    <dbReference type="NCBI Taxonomy" id="1284197"/>
    <lineage>
        <taxon>Eukaryota</taxon>
        <taxon>Fungi</taxon>
        <taxon>Dikarya</taxon>
        <taxon>Ascomycota</taxon>
        <taxon>Pezizomycotina</taxon>
        <taxon>Orbiliomycetes</taxon>
        <taxon>Orbiliales</taxon>
        <taxon>Orbiliaceae</taxon>
        <taxon>Dactylellina</taxon>
    </lineage>
</organism>
<dbReference type="PANTHER" id="PTHR42732:SF1">
    <property type="entry name" value="BETA-MANNOSIDASE"/>
    <property type="match status" value="1"/>
</dbReference>
<dbReference type="PRINTS" id="PR00132">
    <property type="entry name" value="GLHYDRLASE2"/>
</dbReference>
<dbReference type="EMBL" id="AQGS01000576">
    <property type="protein sequence ID" value="EPS38118.1"/>
    <property type="molecule type" value="Genomic_DNA"/>
</dbReference>
<gene>
    <name evidence="6" type="ORF">H072_8165</name>
</gene>
<dbReference type="Pfam" id="PF00703">
    <property type="entry name" value="Glyco_hydro_2"/>
    <property type="match status" value="1"/>
</dbReference>
<dbReference type="STRING" id="1284197.S8BFQ2"/>
<proteinExistence type="inferred from homology"/>
<evidence type="ECO:0000313" key="6">
    <source>
        <dbReference type="EMBL" id="EPS38118.1"/>
    </source>
</evidence>
<dbReference type="Gene3D" id="3.20.20.80">
    <property type="entry name" value="Glycosidases"/>
    <property type="match status" value="1"/>
</dbReference>
<sequence>MRYSLAQLQLVGGWPYPYNSFRLDITPYLEVGTENQLAIRLDNSNDSARWYSGDGLYRNVWLVKTDSVQIALIVGHYGTVAKTRDASSTSAPVVFSVRVENKGTTSTSRDIEAVTSLYILNSDSGRPNDKVGEYARTHITLTSGEKYTVNDSLTLANPLLWGSAPTQVPNLYVAITRIYENHSINDSYETPFGIRSVVCNGSGPTINGERVVIQGVNEHHDLGGIGAAFNARATQRKLEILHEMGVNAIRMAHNPPAPELLELTDKMGSIVIDENFDSST</sequence>
<comment type="similarity">
    <text evidence="1">Belongs to the glycosyl hydrolase 2 family.</text>
</comment>
<dbReference type="InterPro" id="IPR036156">
    <property type="entry name" value="Beta-gal/glucu_dom_sf"/>
</dbReference>
<dbReference type="PANTHER" id="PTHR42732">
    <property type="entry name" value="BETA-GALACTOSIDASE"/>
    <property type="match status" value="1"/>
</dbReference>
<dbReference type="GO" id="GO:0005975">
    <property type="term" value="P:carbohydrate metabolic process"/>
    <property type="evidence" value="ECO:0007669"/>
    <property type="project" value="InterPro"/>
</dbReference>
<dbReference type="AlphaFoldDB" id="S8BFQ2"/>
<keyword evidence="3" id="KW-0326">Glycosidase</keyword>
<dbReference type="eggNOG" id="KOG2024">
    <property type="taxonomic scope" value="Eukaryota"/>
</dbReference>
<dbReference type="InterPro" id="IPR006103">
    <property type="entry name" value="Glyco_hydro_2_cat"/>
</dbReference>
<dbReference type="InterPro" id="IPR008979">
    <property type="entry name" value="Galactose-bd-like_sf"/>
</dbReference>
<dbReference type="Gene3D" id="2.60.40.10">
    <property type="entry name" value="Immunoglobulins"/>
    <property type="match status" value="1"/>
</dbReference>
<dbReference type="SUPFAM" id="SSF49303">
    <property type="entry name" value="beta-Galactosidase/glucuronidase domain"/>
    <property type="match status" value="1"/>
</dbReference>
<dbReference type="Pfam" id="PF02836">
    <property type="entry name" value="Glyco_hydro_2_C"/>
    <property type="match status" value="1"/>
</dbReference>
<dbReference type="InterPro" id="IPR006101">
    <property type="entry name" value="Glyco_hydro_2"/>
</dbReference>
<name>S8BFQ2_DACHA</name>
<dbReference type="GO" id="GO:0004553">
    <property type="term" value="F:hydrolase activity, hydrolyzing O-glycosyl compounds"/>
    <property type="evidence" value="ECO:0007669"/>
    <property type="project" value="InterPro"/>
</dbReference>
<evidence type="ECO:0000256" key="3">
    <source>
        <dbReference type="ARBA" id="ARBA00023295"/>
    </source>
</evidence>
<dbReference type="Proteomes" id="UP000015100">
    <property type="component" value="Unassembled WGS sequence"/>
</dbReference>
<keyword evidence="7" id="KW-1185">Reference proteome</keyword>
<evidence type="ECO:0000313" key="7">
    <source>
        <dbReference type="Proteomes" id="UP000015100"/>
    </source>
</evidence>
<evidence type="ECO:0000256" key="1">
    <source>
        <dbReference type="ARBA" id="ARBA00007401"/>
    </source>
</evidence>
<keyword evidence="2" id="KW-0378">Hydrolase</keyword>
<evidence type="ECO:0000256" key="2">
    <source>
        <dbReference type="ARBA" id="ARBA00022801"/>
    </source>
</evidence>
<reference evidence="7" key="2">
    <citation type="submission" date="2013-04" db="EMBL/GenBank/DDBJ databases">
        <title>Genomic mechanisms accounting for the adaptation to parasitism in nematode-trapping fungi.</title>
        <authorList>
            <person name="Ahren D.G."/>
        </authorList>
    </citation>
    <scope>NUCLEOTIDE SEQUENCE [LARGE SCALE GENOMIC DNA]</scope>
    <source>
        <strain evidence="7">CBS 200.50</strain>
    </source>
</reference>
<evidence type="ECO:0008006" key="8">
    <source>
        <dbReference type="Google" id="ProtNLM"/>
    </source>
</evidence>
<reference evidence="6 7" key="1">
    <citation type="journal article" date="2013" name="PLoS Genet.">
        <title>Genomic mechanisms accounting for the adaptation to parasitism in nematode-trapping fungi.</title>
        <authorList>
            <person name="Meerupati T."/>
            <person name="Andersson K.M."/>
            <person name="Friman E."/>
            <person name="Kumar D."/>
            <person name="Tunlid A."/>
            <person name="Ahren D."/>
        </authorList>
    </citation>
    <scope>NUCLEOTIDE SEQUENCE [LARGE SCALE GENOMIC DNA]</scope>
    <source>
        <strain evidence="6 7">CBS 200.50</strain>
    </source>
</reference>
<evidence type="ECO:0000259" key="5">
    <source>
        <dbReference type="Pfam" id="PF02836"/>
    </source>
</evidence>
<evidence type="ECO:0000259" key="4">
    <source>
        <dbReference type="Pfam" id="PF00703"/>
    </source>
</evidence>
<protein>
    <recommendedName>
        <fullName evidence="8">Beta-galactosidase</fullName>
    </recommendedName>
</protein>
<feature type="domain" description="Glycoside hydrolase family 2 catalytic" evidence="5">
    <location>
        <begin position="205"/>
        <end position="275"/>
    </location>
</feature>